<reference evidence="2 3" key="1">
    <citation type="submission" date="2021-06" db="EMBL/GenBank/DDBJ databases">
        <authorList>
            <person name="Palmer J.M."/>
        </authorList>
    </citation>
    <scope>NUCLEOTIDE SEQUENCE [LARGE SCALE GENOMIC DNA]</scope>
    <source>
        <strain evidence="2 3">GA_2019</strain>
        <tissue evidence="2">Muscle</tissue>
    </source>
</reference>
<evidence type="ECO:0008006" key="4">
    <source>
        <dbReference type="Google" id="ProtNLM"/>
    </source>
</evidence>
<organism evidence="2 3">
    <name type="scientific">Goodea atripinnis</name>
    <dbReference type="NCBI Taxonomy" id="208336"/>
    <lineage>
        <taxon>Eukaryota</taxon>
        <taxon>Metazoa</taxon>
        <taxon>Chordata</taxon>
        <taxon>Craniata</taxon>
        <taxon>Vertebrata</taxon>
        <taxon>Euteleostomi</taxon>
        <taxon>Actinopterygii</taxon>
        <taxon>Neopterygii</taxon>
        <taxon>Teleostei</taxon>
        <taxon>Neoteleostei</taxon>
        <taxon>Acanthomorphata</taxon>
        <taxon>Ovalentaria</taxon>
        <taxon>Atherinomorphae</taxon>
        <taxon>Cyprinodontiformes</taxon>
        <taxon>Goodeidae</taxon>
        <taxon>Goodea</taxon>
    </lineage>
</organism>
<sequence length="140" mass="16178">MDTTNYKEYLESSEPIRECCLRITFRRFITFTAQAFLRHGCNSSGGLTILLNCFIEDFQRKIYIIGEISSLRILIKIKGQRERRQKGFLAWLLTVINCPHMLLTDKKSSVLLGLVCSWWSHIQTYMAISQSKLSSISIHG</sequence>
<comment type="caution">
    <text evidence="2">The sequence shown here is derived from an EMBL/GenBank/DDBJ whole genome shotgun (WGS) entry which is preliminary data.</text>
</comment>
<accession>A0ABV0N102</accession>
<proteinExistence type="predicted"/>
<feature type="transmembrane region" description="Helical" evidence="1">
    <location>
        <begin position="87"/>
        <end position="103"/>
    </location>
</feature>
<keyword evidence="1" id="KW-0472">Membrane</keyword>
<protein>
    <recommendedName>
        <fullName evidence="4">Maturase K</fullName>
    </recommendedName>
</protein>
<dbReference type="Proteomes" id="UP001476798">
    <property type="component" value="Unassembled WGS sequence"/>
</dbReference>
<keyword evidence="1" id="KW-1133">Transmembrane helix</keyword>
<evidence type="ECO:0000313" key="3">
    <source>
        <dbReference type="Proteomes" id="UP001476798"/>
    </source>
</evidence>
<dbReference type="EMBL" id="JAHRIO010020848">
    <property type="protein sequence ID" value="MEQ2165053.1"/>
    <property type="molecule type" value="Genomic_DNA"/>
</dbReference>
<keyword evidence="1" id="KW-0812">Transmembrane</keyword>
<gene>
    <name evidence="2" type="ORF">GOODEAATRI_013029</name>
</gene>
<evidence type="ECO:0000256" key="1">
    <source>
        <dbReference type="SAM" id="Phobius"/>
    </source>
</evidence>
<keyword evidence="3" id="KW-1185">Reference proteome</keyword>
<feature type="non-terminal residue" evidence="2">
    <location>
        <position position="140"/>
    </location>
</feature>
<name>A0ABV0N102_9TELE</name>
<evidence type="ECO:0000313" key="2">
    <source>
        <dbReference type="EMBL" id="MEQ2165053.1"/>
    </source>
</evidence>